<evidence type="ECO:0000313" key="1">
    <source>
        <dbReference type="EMBL" id="MCI96464.1"/>
    </source>
</evidence>
<comment type="caution">
    <text evidence="1">The sequence shown here is derived from an EMBL/GenBank/DDBJ whole genome shotgun (WGS) entry which is preliminary data.</text>
</comment>
<dbReference type="Proteomes" id="UP000265520">
    <property type="component" value="Unassembled WGS sequence"/>
</dbReference>
<accession>A0A392W745</accession>
<dbReference type="AlphaFoldDB" id="A0A392W745"/>
<name>A0A392W745_9FABA</name>
<evidence type="ECO:0000313" key="2">
    <source>
        <dbReference type="Proteomes" id="UP000265520"/>
    </source>
</evidence>
<sequence length="52" mass="6037">MATRRYLFARLRSRSALVAKTLIFLPGESLEFLPVIRGHAKFEEESSLQIRM</sequence>
<organism evidence="1 2">
    <name type="scientific">Trifolium medium</name>
    <dbReference type="NCBI Taxonomy" id="97028"/>
    <lineage>
        <taxon>Eukaryota</taxon>
        <taxon>Viridiplantae</taxon>
        <taxon>Streptophyta</taxon>
        <taxon>Embryophyta</taxon>
        <taxon>Tracheophyta</taxon>
        <taxon>Spermatophyta</taxon>
        <taxon>Magnoliopsida</taxon>
        <taxon>eudicotyledons</taxon>
        <taxon>Gunneridae</taxon>
        <taxon>Pentapetalae</taxon>
        <taxon>rosids</taxon>
        <taxon>fabids</taxon>
        <taxon>Fabales</taxon>
        <taxon>Fabaceae</taxon>
        <taxon>Papilionoideae</taxon>
        <taxon>50 kb inversion clade</taxon>
        <taxon>NPAAA clade</taxon>
        <taxon>Hologalegina</taxon>
        <taxon>IRL clade</taxon>
        <taxon>Trifolieae</taxon>
        <taxon>Trifolium</taxon>
    </lineage>
</organism>
<protein>
    <submittedName>
        <fullName evidence="1">Uncharacterized protein</fullName>
    </submittedName>
</protein>
<dbReference type="EMBL" id="LXQA011415433">
    <property type="protein sequence ID" value="MCI96464.1"/>
    <property type="molecule type" value="Genomic_DNA"/>
</dbReference>
<reference evidence="1 2" key="1">
    <citation type="journal article" date="2018" name="Front. Plant Sci.">
        <title>Red Clover (Trifolium pratense) and Zigzag Clover (T. medium) - A Picture of Genomic Similarities and Differences.</title>
        <authorList>
            <person name="Dluhosova J."/>
            <person name="Istvanek J."/>
            <person name="Nedelnik J."/>
            <person name="Repkova J."/>
        </authorList>
    </citation>
    <scope>NUCLEOTIDE SEQUENCE [LARGE SCALE GENOMIC DNA]</scope>
    <source>
        <strain evidence="2">cv. 10/8</strain>
        <tissue evidence="1">Leaf</tissue>
    </source>
</reference>
<feature type="non-terminal residue" evidence="1">
    <location>
        <position position="52"/>
    </location>
</feature>
<keyword evidence="2" id="KW-1185">Reference proteome</keyword>
<proteinExistence type="predicted"/>